<dbReference type="SUPFAM" id="SSF50405">
    <property type="entry name" value="Actin-crosslinking proteins"/>
    <property type="match status" value="1"/>
</dbReference>
<organism evidence="1 2">
    <name type="scientific">Mucilaginibacter celer</name>
    <dbReference type="NCBI Taxonomy" id="2305508"/>
    <lineage>
        <taxon>Bacteria</taxon>
        <taxon>Pseudomonadati</taxon>
        <taxon>Bacteroidota</taxon>
        <taxon>Sphingobacteriia</taxon>
        <taxon>Sphingobacteriales</taxon>
        <taxon>Sphingobacteriaceae</taxon>
        <taxon>Mucilaginibacter</taxon>
    </lineage>
</organism>
<protein>
    <submittedName>
        <fullName evidence="1">Lectin</fullName>
    </submittedName>
</protein>
<proteinExistence type="predicted"/>
<keyword evidence="2" id="KW-1185">Reference proteome</keyword>
<dbReference type="EMBL" id="CP032869">
    <property type="protein sequence ID" value="AYL94340.1"/>
    <property type="molecule type" value="Genomic_DNA"/>
</dbReference>
<dbReference type="InterPro" id="IPR008999">
    <property type="entry name" value="Actin-crosslinking"/>
</dbReference>
<dbReference type="Proteomes" id="UP000270046">
    <property type="component" value="Chromosome"/>
</dbReference>
<dbReference type="KEGG" id="muh:HYN43_003080"/>
<evidence type="ECO:0000313" key="2">
    <source>
        <dbReference type="Proteomes" id="UP000270046"/>
    </source>
</evidence>
<dbReference type="Gene3D" id="2.80.10.50">
    <property type="match status" value="1"/>
</dbReference>
<sequence length="542" mass="60636">MKKYFLLLFIIMAGCAKKDLQKMSSSDLVTSRRLNTGSTGGDVIGHAVVGYQGWFSCPGDGANEQIWWHWTGNNAAPSIGNMVKSWPDVREYTTLFTTGLPAMGNGQPTRLFSSYTDQTVDTHFRWMQENGIEVAALQRFHDYLDMRTAITAKVRTAAEAHNVKFYIMYDISGWTTFQNDIKTDWTDKIARFTSSPAYAVQNGKPVVCIWGLGFADRDQTPAAELDVVNWFRSKGCYVIGGVPHEWRDYIKPGDKNFEPVFKALDMISPWMVGAIGNNQQSDFYYTNYNQPDLVYCKANNIAYQPCVLPGDLSAKHRVHGDFMWHQFYNMTRLGAQGLYISMFDEYNEANQIAKTAEDDTMQPSGLGLLALNEDGVKCSADYYMRLTNDGTKMFKGLIPLTLLRPTEPVVGSGPMHLPPYNKPVKFIGYNNLWVGGNNGNGPMYCNVPHGDIWETFTVTDAGNGKVALQSMGKFVSSENGSGPMTCNRTAVGEWERFDYLINDDGSVSLRGNNGKYVTAEDGIKPMICDRTLIGPWERFAVN</sequence>
<reference evidence="1 2" key="1">
    <citation type="submission" date="2018-10" db="EMBL/GenBank/DDBJ databases">
        <title>Genome sequencing of Mucilaginibacter sp. HYN0043.</title>
        <authorList>
            <person name="Kim M."/>
            <person name="Yi H."/>
        </authorList>
    </citation>
    <scope>NUCLEOTIDE SEQUENCE [LARGE SCALE GENOMIC DNA]</scope>
    <source>
        <strain evidence="1 2">HYN0043</strain>
    </source>
</reference>
<dbReference type="Gene3D" id="3.20.20.80">
    <property type="entry name" value="Glycosidases"/>
    <property type="match status" value="1"/>
</dbReference>
<dbReference type="PROSITE" id="PS51257">
    <property type="entry name" value="PROKAR_LIPOPROTEIN"/>
    <property type="match status" value="1"/>
</dbReference>
<evidence type="ECO:0000313" key="1">
    <source>
        <dbReference type="EMBL" id="AYL94340.1"/>
    </source>
</evidence>
<dbReference type="CDD" id="cd23342">
    <property type="entry name" value="beta-trefoil_FSCN_ZgPorA-like"/>
    <property type="match status" value="1"/>
</dbReference>
<dbReference type="RefSeq" id="WP_121540007.1">
    <property type="nucleotide sequence ID" value="NZ_CP032869.1"/>
</dbReference>
<accession>A0A494VMY7</accession>
<dbReference type="OrthoDB" id="9783748at2"/>
<gene>
    <name evidence="1" type="ORF">HYN43_003080</name>
</gene>
<dbReference type="AlphaFoldDB" id="A0A494VMY7"/>
<name>A0A494VMY7_9SPHI</name>
<dbReference type="CDD" id="cd11576">
    <property type="entry name" value="GH99_GH71_like_2"/>
    <property type="match status" value="1"/>
</dbReference>